<proteinExistence type="predicted"/>
<keyword evidence="3" id="KW-1185">Reference proteome</keyword>
<protein>
    <submittedName>
        <fullName evidence="2">Uncharacterized protein</fullName>
    </submittedName>
</protein>
<evidence type="ECO:0000256" key="1">
    <source>
        <dbReference type="SAM" id="SignalP"/>
    </source>
</evidence>
<organism evidence="2 3">
    <name type="scientific">Ceratodon purpureus</name>
    <name type="common">Fire moss</name>
    <name type="synonym">Dicranum purpureum</name>
    <dbReference type="NCBI Taxonomy" id="3225"/>
    <lineage>
        <taxon>Eukaryota</taxon>
        <taxon>Viridiplantae</taxon>
        <taxon>Streptophyta</taxon>
        <taxon>Embryophyta</taxon>
        <taxon>Bryophyta</taxon>
        <taxon>Bryophytina</taxon>
        <taxon>Bryopsida</taxon>
        <taxon>Dicranidae</taxon>
        <taxon>Pseudoditrichales</taxon>
        <taxon>Ditrichaceae</taxon>
        <taxon>Ceratodon</taxon>
    </lineage>
</organism>
<evidence type="ECO:0000313" key="2">
    <source>
        <dbReference type="EMBL" id="KAG0584130.1"/>
    </source>
</evidence>
<accession>A0A8T0IK26</accession>
<dbReference type="EMBL" id="CM026423">
    <property type="protein sequence ID" value="KAG0584130.1"/>
    <property type="molecule type" value="Genomic_DNA"/>
</dbReference>
<evidence type="ECO:0000313" key="3">
    <source>
        <dbReference type="Proteomes" id="UP000822688"/>
    </source>
</evidence>
<feature type="chain" id="PRO_5035774302" evidence="1">
    <location>
        <begin position="24"/>
        <end position="56"/>
    </location>
</feature>
<keyword evidence="1" id="KW-0732">Signal</keyword>
<gene>
    <name evidence="2" type="ORF">KC19_3G187600</name>
</gene>
<dbReference type="Proteomes" id="UP000822688">
    <property type="component" value="Chromosome 3"/>
</dbReference>
<feature type="signal peptide" evidence="1">
    <location>
        <begin position="1"/>
        <end position="23"/>
    </location>
</feature>
<sequence length="56" mass="6298">MTPMNIFWTIDALLMLRLQEHAGSNSTHMNSINLSQMHNGDSTWKILSGSVCIVDH</sequence>
<dbReference type="AlphaFoldDB" id="A0A8T0IK26"/>
<name>A0A8T0IK26_CERPU</name>
<comment type="caution">
    <text evidence="2">The sequence shown here is derived from an EMBL/GenBank/DDBJ whole genome shotgun (WGS) entry which is preliminary data.</text>
</comment>
<reference evidence="2" key="1">
    <citation type="submission" date="2020-06" db="EMBL/GenBank/DDBJ databases">
        <title>WGS assembly of Ceratodon purpureus strain R40.</title>
        <authorList>
            <person name="Carey S.B."/>
            <person name="Jenkins J."/>
            <person name="Shu S."/>
            <person name="Lovell J.T."/>
            <person name="Sreedasyam A."/>
            <person name="Maumus F."/>
            <person name="Tiley G.P."/>
            <person name="Fernandez-Pozo N."/>
            <person name="Barry K."/>
            <person name="Chen C."/>
            <person name="Wang M."/>
            <person name="Lipzen A."/>
            <person name="Daum C."/>
            <person name="Saski C.A."/>
            <person name="Payton A.C."/>
            <person name="Mcbreen J.C."/>
            <person name="Conrad R.E."/>
            <person name="Kollar L.M."/>
            <person name="Olsson S."/>
            <person name="Huttunen S."/>
            <person name="Landis J.B."/>
            <person name="Wickett N.J."/>
            <person name="Johnson M.G."/>
            <person name="Rensing S.A."/>
            <person name="Grimwood J."/>
            <person name="Schmutz J."/>
            <person name="Mcdaniel S.F."/>
        </authorList>
    </citation>
    <scope>NUCLEOTIDE SEQUENCE</scope>
    <source>
        <strain evidence="2">R40</strain>
    </source>
</reference>